<reference evidence="1" key="1">
    <citation type="journal article" date="2019" name="Plant J.">
        <title>Chlorella vulgaris genome assembly and annotation reveals the molecular basis for metabolic acclimation to high light conditions.</title>
        <authorList>
            <person name="Cecchin M."/>
            <person name="Marcolungo L."/>
            <person name="Rossato M."/>
            <person name="Girolomoni L."/>
            <person name="Cosentino E."/>
            <person name="Cuine S."/>
            <person name="Li-Beisson Y."/>
            <person name="Delledonne M."/>
            <person name="Ballottari M."/>
        </authorList>
    </citation>
    <scope>NUCLEOTIDE SEQUENCE</scope>
    <source>
        <strain evidence="1">211/11P</strain>
    </source>
</reference>
<keyword evidence="2" id="KW-1185">Reference proteome</keyword>
<reference evidence="1" key="2">
    <citation type="submission" date="2020-11" db="EMBL/GenBank/DDBJ databases">
        <authorList>
            <person name="Cecchin M."/>
            <person name="Marcolungo L."/>
            <person name="Rossato M."/>
            <person name="Girolomoni L."/>
            <person name="Cosentino E."/>
            <person name="Cuine S."/>
            <person name="Li-Beisson Y."/>
            <person name="Delledonne M."/>
            <person name="Ballottari M."/>
        </authorList>
    </citation>
    <scope>NUCLEOTIDE SEQUENCE</scope>
    <source>
        <strain evidence="1">211/11P</strain>
        <tissue evidence="1">Whole cell</tissue>
    </source>
</reference>
<dbReference type="PANTHER" id="PTHR28653">
    <property type="match status" value="1"/>
</dbReference>
<protein>
    <submittedName>
        <fullName evidence="1">Uncharacterized protein</fullName>
    </submittedName>
</protein>
<evidence type="ECO:0000313" key="1">
    <source>
        <dbReference type="EMBL" id="KAI3438121.1"/>
    </source>
</evidence>
<dbReference type="PANTHER" id="PTHR28653:SF1">
    <property type="entry name" value="ATPASE SWSAP1"/>
    <property type="match status" value="1"/>
</dbReference>
<dbReference type="GO" id="GO:0003697">
    <property type="term" value="F:single-stranded DNA binding"/>
    <property type="evidence" value="ECO:0007669"/>
    <property type="project" value="TreeGrafter"/>
</dbReference>
<dbReference type="SUPFAM" id="SSF52540">
    <property type="entry name" value="P-loop containing nucleoside triphosphate hydrolases"/>
    <property type="match status" value="1"/>
</dbReference>
<sequence>MHLSDLLGNAAPPASDVRRRLEALPAFAPAAHCLLSGPERSGKTSLLFQAAFSAARQGKRVLLLCRRKKLEQTPPLMPDGIAISDPSWQHVHIKYLDSGLELLRYVSLIHALPGGPPDLLLVDDLHTLAELPAADRPRPRDMALCRILASLHEAAHVASQLKGSPCQLIATEASNADGPRLLYIMQRWLPLALHIRPAGQANALALLNPQPDVPAACCVRLMFSLKHGTLALEDLQPTVTW</sequence>
<organism evidence="1 2">
    <name type="scientific">Chlorella vulgaris</name>
    <name type="common">Green alga</name>
    <dbReference type="NCBI Taxonomy" id="3077"/>
    <lineage>
        <taxon>Eukaryota</taxon>
        <taxon>Viridiplantae</taxon>
        <taxon>Chlorophyta</taxon>
        <taxon>core chlorophytes</taxon>
        <taxon>Trebouxiophyceae</taxon>
        <taxon>Chlorellales</taxon>
        <taxon>Chlorellaceae</taxon>
        <taxon>Chlorella clade</taxon>
        <taxon>Chlorella</taxon>
    </lineage>
</organism>
<dbReference type="EMBL" id="SIDB01000001">
    <property type="protein sequence ID" value="KAI3438121.1"/>
    <property type="molecule type" value="Genomic_DNA"/>
</dbReference>
<dbReference type="Proteomes" id="UP001055712">
    <property type="component" value="Unassembled WGS sequence"/>
</dbReference>
<dbReference type="GO" id="GO:0097196">
    <property type="term" value="C:Shu complex"/>
    <property type="evidence" value="ECO:0007669"/>
    <property type="project" value="TreeGrafter"/>
</dbReference>
<dbReference type="GO" id="GO:0000724">
    <property type="term" value="P:double-strand break repair via homologous recombination"/>
    <property type="evidence" value="ECO:0007669"/>
    <property type="project" value="TreeGrafter"/>
</dbReference>
<dbReference type="OrthoDB" id="511196at2759"/>
<comment type="caution">
    <text evidence="1">The sequence shown here is derived from an EMBL/GenBank/DDBJ whole genome shotgun (WGS) entry which is preliminary data.</text>
</comment>
<proteinExistence type="predicted"/>
<evidence type="ECO:0000313" key="2">
    <source>
        <dbReference type="Proteomes" id="UP001055712"/>
    </source>
</evidence>
<accession>A0A9D4TZG5</accession>
<name>A0A9D4TZG5_CHLVU</name>
<dbReference type="Gene3D" id="3.40.50.300">
    <property type="entry name" value="P-loop containing nucleotide triphosphate hydrolases"/>
    <property type="match status" value="1"/>
</dbReference>
<dbReference type="AlphaFoldDB" id="A0A9D4TZG5"/>
<dbReference type="InterPro" id="IPR027417">
    <property type="entry name" value="P-loop_NTPase"/>
</dbReference>
<gene>
    <name evidence="1" type="ORF">D9Q98_000562</name>
</gene>